<comment type="caution">
    <text evidence="11">The sequence shown here is derived from an EMBL/GenBank/DDBJ whole genome shotgun (WGS) entry which is preliminary data.</text>
</comment>
<keyword evidence="4 10" id="KW-0812">Transmembrane</keyword>
<evidence type="ECO:0000256" key="1">
    <source>
        <dbReference type="ARBA" id="ARBA00004651"/>
    </source>
</evidence>
<evidence type="ECO:0000313" key="12">
    <source>
        <dbReference type="Proteomes" id="UP001627154"/>
    </source>
</evidence>
<feature type="transmembrane region" description="Helical" evidence="10">
    <location>
        <begin position="127"/>
        <end position="148"/>
    </location>
</feature>
<dbReference type="GO" id="GO:0007608">
    <property type="term" value="P:sensory perception of smell"/>
    <property type="evidence" value="ECO:0007669"/>
    <property type="project" value="UniProtKB-KW"/>
</dbReference>
<keyword evidence="2" id="KW-1003">Cell membrane</keyword>
<dbReference type="Proteomes" id="UP001627154">
    <property type="component" value="Unassembled WGS sequence"/>
</dbReference>
<evidence type="ECO:0000256" key="10">
    <source>
        <dbReference type="RuleBase" id="RU351113"/>
    </source>
</evidence>
<dbReference type="InterPro" id="IPR004117">
    <property type="entry name" value="7tm6_olfct_rcpt"/>
</dbReference>
<dbReference type="GO" id="GO:0007165">
    <property type="term" value="P:signal transduction"/>
    <property type="evidence" value="ECO:0007669"/>
    <property type="project" value="UniProtKB-KW"/>
</dbReference>
<comment type="similarity">
    <text evidence="10">Belongs to the insect chemoreceptor superfamily. Heteromeric odorant receptor channel (TC 1.A.69) family.</text>
</comment>
<dbReference type="Pfam" id="PF02949">
    <property type="entry name" value="7tm_6"/>
    <property type="match status" value="1"/>
</dbReference>
<evidence type="ECO:0000256" key="5">
    <source>
        <dbReference type="ARBA" id="ARBA00022725"/>
    </source>
</evidence>
<keyword evidence="5 10" id="KW-0552">Olfaction</keyword>
<comment type="subcellular location">
    <subcellularLocation>
        <location evidence="1 10">Cell membrane</location>
        <topology evidence="1 10">Multi-pass membrane protein</topology>
    </subcellularLocation>
</comment>
<accession>A0ABD2XC92</accession>
<evidence type="ECO:0000256" key="2">
    <source>
        <dbReference type="ARBA" id="ARBA00022475"/>
    </source>
</evidence>
<feature type="transmembrane region" description="Helical" evidence="10">
    <location>
        <begin position="203"/>
        <end position="224"/>
    </location>
</feature>
<evidence type="ECO:0000313" key="11">
    <source>
        <dbReference type="EMBL" id="KAL3402983.1"/>
    </source>
</evidence>
<keyword evidence="7 10" id="KW-0472">Membrane</keyword>
<evidence type="ECO:0000256" key="7">
    <source>
        <dbReference type="ARBA" id="ARBA00023136"/>
    </source>
</evidence>
<protein>
    <recommendedName>
        <fullName evidence="10">Odorant receptor</fullName>
    </recommendedName>
</protein>
<evidence type="ECO:0000256" key="9">
    <source>
        <dbReference type="ARBA" id="ARBA00023224"/>
    </source>
</evidence>
<keyword evidence="8 10" id="KW-0675">Receptor</keyword>
<keyword evidence="9 10" id="KW-0807">Transducer</keyword>
<evidence type="ECO:0000256" key="4">
    <source>
        <dbReference type="ARBA" id="ARBA00022692"/>
    </source>
</evidence>
<reference evidence="11 12" key="1">
    <citation type="journal article" date="2024" name="bioRxiv">
        <title>A reference genome for Trichogramma kaykai: A tiny desert-dwelling parasitoid wasp with competing sex-ratio distorters.</title>
        <authorList>
            <person name="Culotta J."/>
            <person name="Lindsey A.R."/>
        </authorList>
    </citation>
    <scope>NUCLEOTIDE SEQUENCE [LARGE SCALE GENOMIC DNA]</scope>
    <source>
        <strain evidence="11 12">KSX58</strain>
    </source>
</reference>
<keyword evidence="3 10" id="KW-0716">Sensory transduction</keyword>
<proteinExistence type="inferred from homology"/>
<name>A0ABD2XC92_9HYME</name>
<evidence type="ECO:0000256" key="8">
    <source>
        <dbReference type="ARBA" id="ARBA00023170"/>
    </source>
</evidence>
<dbReference type="AlphaFoldDB" id="A0ABD2XC92"/>
<keyword evidence="6 10" id="KW-1133">Transmembrane helix</keyword>
<dbReference type="EMBL" id="JBJJXI010000032">
    <property type="protein sequence ID" value="KAL3402983.1"/>
    <property type="molecule type" value="Genomic_DNA"/>
</dbReference>
<dbReference type="PANTHER" id="PTHR21137:SF35">
    <property type="entry name" value="ODORANT RECEPTOR 19A-RELATED"/>
    <property type="match status" value="1"/>
</dbReference>
<dbReference type="GO" id="GO:0005886">
    <property type="term" value="C:plasma membrane"/>
    <property type="evidence" value="ECO:0007669"/>
    <property type="project" value="UniProtKB-SubCell"/>
</dbReference>
<feature type="transmembrane region" description="Helical" evidence="10">
    <location>
        <begin position="285"/>
        <end position="308"/>
    </location>
</feature>
<evidence type="ECO:0000256" key="6">
    <source>
        <dbReference type="ARBA" id="ARBA00022989"/>
    </source>
</evidence>
<evidence type="ECO:0000256" key="3">
    <source>
        <dbReference type="ARBA" id="ARBA00022606"/>
    </source>
</evidence>
<keyword evidence="12" id="KW-1185">Reference proteome</keyword>
<organism evidence="11 12">
    <name type="scientific">Trichogramma kaykai</name>
    <dbReference type="NCBI Taxonomy" id="54128"/>
    <lineage>
        <taxon>Eukaryota</taxon>
        <taxon>Metazoa</taxon>
        <taxon>Ecdysozoa</taxon>
        <taxon>Arthropoda</taxon>
        <taxon>Hexapoda</taxon>
        <taxon>Insecta</taxon>
        <taxon>Pterygota</taxon>
        <taxon>Neoptera</taxon>
        <taxon>Endopterygota</taxon>
        <taxon>Hymenoptera</taxon>
        <taxon>Apocrita</taxon>
        <taxon>Proctotrupomorpha</taxon>
        <taxon>Chalcidoidea</taxon>
        <taxon>Trichogrammatidae</taxon>
        <taxon>Trichogramma</taxon>
    </lineage>
</organism>
<feature type="transmembrane region" description="Helical" evidence="10">
    <location>
        <begin position="35"/>
        <end position="55"/>
    </location>
</feature>
<feature type="transmembrane region" description="Helical" evidence="10">
    <location>
        <begin position="67"/>
        <end position="89"/>
    </location>
</feature>
<comment type="caution">
    <text evidence="10">Lacks conserved residue(s) required for the propagation of feature annotation.</text>
</comment>
<feature type="transmembrane region" description="Helical" evidence="10">
    <location>
        <begin position="314"/>
        <end position="335"/>
    </location>
</feature>
<gene>
    <name evidence="11" type="ORF">TKK_004133</name>
</gene>
<dbReference type="PANTHER" id="PTHR21137">
    <property type="entry name" value="ODORANT RECEPTOR"/>
    <property type="match status" value="1"/>
</dbReference>
<sequence>MDAWVDKQIKRDMFWSRFFLRCACLWPYSNRILNYAGRVLLISSAIFMQLCLLYGGYQNLRKDSLDIVYTFTNVIELLIGISIIPMYLITMSYDREFKLVLGDMMHFYSEEASAEERKILHDVTRGTYHLSCLLAAFVCVFCAAYALAPVLLVPLLRHCLGHYRHQGNHSSGSSRTLASTAVVFAVDQDKYYYPLFVYTTMNMMQLATVANALSASFLCSVAFIRAQFRIIVHRLTNLDNLVQKEYLKRDLSIQDYIHQEFINLYLYHVNSIRNLKLINLIGEKLLFIVSVLCLLGLSFSGAMAVIFLRKAQLAALNFVMSFIVLLILSLMLNYVGQSVIDANNEVYHNCYHCGWYGFPVKTRSFVFLMLMITRKACGLKSGPFTILQLCYENYSLILKSVISYITVMISVL</sequence>